<dbReference type="PROSITE" id="PS51450">
    <property type="entry name" value="LRR"/>
    <property type="match status" value="1"/>
</dbReference>
<dbReference type="AlphaFoldDB" id="A0AA35K037"/>
<proteinExistence type="predicted"/>
<evidence type="ECO:0000313" key="4">
    <source>
        <dbReference type="Proteomes" id="UP001178461"/>
    </source>
</evidence>
<evidence type="ECO:0000256" key="1">
    <source>
        <dbReference type="ARBA" id="ARBA00022614"/>
    </source>
</evidence>
<reference evidence="3" key="1">
    <citation type="submission" date="2022-12" db="EMBL/GenBank/DDBJ databases">
        <authorList>
            <person name="Alioto T."/>
            <person name="Alioto T."/>
            <person name="Gomez Garrido J."/>
        </authorList>
    </citation>
    <scope>NUCLEOTIDE SEQUENCE</scope>
</reference>
<keyword evidence="1" id="KW-0433">Leucine-rich repeat</keyword>
<evidence type="ECO:0000256" key="2">
    <source>
        <dbReference type="ARBA" id="ARBA00022737"/>
    </source>
</evidence>
<sequence length="455" mass="52382">MPFLGDYRLLLRRDFILKGLAIVATLHVKCLDVETTRPIISRLNYEALTSELIARERRGPRELHSILLTNADLPFPEPPRKSERQMELERLLEERLAERLGERLGERLEERLSLPVEEKELLIEEVKQKKKKRVTYAGARFIPELEPELDYEPDLDYDDSLISGMGSEPKLNLEEEETESMSAAYMAVLSCLMHRRTGLSLKAFFLFQLPDLSPLAGFLLYLNLSFNYLYFFPTEVFYLKHLEVLKLRNNPIKFIPEDICRMKNLKLLVMSFNLLTTLPAGLFSLPNLQGLDVSYNELECIPNEIGKLRNLTYLNVEGNLLYVLPCGLLKLKLSCLKVENNFLHTYFWDEICRLEPQRLTDMAAFCFAKHNLWRVYRKIPRDIHEILLNFKACDCCTGPLYGKGLQFPRIFRNVYGLRLPYLFSACSPTCYSNYVAEAVAAAEAAAATDAAASVQ</sequence>
<dbReference type="PANTHER" id="PTHR48051:SF1">
    <property type="entry name" value="RAS SUPPRESSOR PROTEIN 1"/>
    <property type="match status" value="1"/>
</dbReference>
<organism evidence="3 4">
    <name type="scientific">Podarcis lilfordi</name>
    <name type="common">Lilford's wall lizard</name>
    <dbReference type="NCBI Taxonomy" id="74358"/>
    <lineage>
        <taxon>Eukaryota</taxon>
        <taxon>Metazoa</taxon>
        <taxon>Chordata</taxon>
        <taxon>Craniata</taxon>
        <taxon>Vertebrata</taxon>
        <taxon>Euteleostomi</taxon>
        <taxon>Lepidosauria</taxon>
        <taxon>Squamata</taxon>
        <taxon>Bifurcata</taxon>
        <taxon>Unidentata</taxon>
        <taxon>Episquamata</taxon>
        <taxon>Laterata</taxon>
        <taxon>Lacertibaenia</taxon>
        <taxon>Lacertidae</taxon>
        <taxon>Podarcis</taxon>
    </lineage>
</organism>
<dbReference type="InterPro" id="IPR050216">
    <property type="entry name" value="LRR_domain-containing"/>
</dbReference>
<dbReference type="Pfam" id="PF13855">
    <property type="entry name" value="LRR_8"/>
    <property type="match status" value="1"/>
</dbReference>
<keyword evidence="2" id="KW-0677">Repeat</keyword>
<dbReference type="InterPro" id="IPR003591">
    <property type="entry name" value="Leu-rich_rpt_typical-subtyp"/>
</dbReference>
<dbReference type="InterPro" id="IPR032675">
    <property type="entry name" value="LRR_dom_sf"/>
</dbReference>
<protein>
    <submittedName>
        <fullName evidence="3">Leucine-rich repeat-containing protein 63</fullName>
    </submittedName>
</protein>
<dbReference type="Proteomes" id="UP001178461">
    <property type="component" value="Chromosome 3"/>
</dbReference>
<dbReference type="Gene3D" id="3.80.10.10">
    <property type="entry name" value="Ribonuclease Inhibitor"/>
    <property type="match status" value="1"/>
</dbReference>
<dbReference type="Pfam" id="PF00560">
    <property type="entry name" value="LRR_1"/>
    <property type="match status" value="1"/>
</dbReference>
<gene>
    <name evidence="3" type="ORF">PODLI_1B042470</name>
</gene>
<dbReference type="EMBL" id="OX395128">
    <property type="protein sequence ID" value="CAI5769235.1"/>
    <property type="molecule type" value="Genomic_DNA"/>
</dbReference>
<dbReference type="SUPFAM" id="SSF52058">
    <property type="entry name" value="L domain-like"/>
    <property type="match status" value="1"/>
</dbReference>
<dbReference type="SMART" id="SM00369">
    <property type="entry name" value="LRR_TYP"/>
    <property type="match status" value="4"/>
</dbReference>
<accession>A0AA35K037</accession>
<keyword evidence="4" id="KW-1185">Reference proteome</keyword>
<dbReference type="InterPro" id="IPR001611">
    <property type="entry name" value="Leu-rich_rpt"/>
</dbReference>
<dbReference type="PANTHER" id="PTHR48051">
    <property type="match status" value="1"/>
</dbReference>
<name>A0AA35K037_9SAUR</name>
<dbReference type="GO" id="GO:0005737">
    <property type="term" value="C:cytoplasm"/>
    <property type="evidence" value="ECO:0007669"/>
    <property type="project" value="TreeGrafter"/>
</dbReference>
<evidence type="ECO:0000313" key="3">
    <source>
        <dbReference type="EMBL" id="CAI5769235.1"/>
    </source>
</evidence>